<evidence type="ECO:0000313" key="1">
    <source>
        <dbReference type="EMBL" id="ETZ88412.1"/>
    </source>
</evidence>
<comment type="caution">
    <text evidence="1">The sequence shown here is derived from an EMBL/GenBank/DDBJ whole genome shotgun (WGS) entry which is preliminary data.</text>
</comment>
<dbReference type="Proteomes" id="UP000019854">
    <property type="component" value="Unassembled WGS sequence"/>
</dbReference>
<dbReference type="AlphaFoldDB" id="A0A829PMT4"/>
<protein>
    <submittedName>
        <fullName evidence="1">Uncharacterized protein</fullName>
    </submittedName>
</protein>
<organism evidence="1 2">
    <name type="scientific">Mycobacteroides abscessus MAB_030201_1075</name>
    <dbReference type="NCBI Taxonomy" id="1335410"/>
    <lineage>
        <taxon>Bacteria</taxon>
        <taxon>Bacillati</taxon>
        <taxon>Actinomycetota</taxon>
        <taxon>Actinomycetes</taxon>
        <taxon>Mycobacteriales</taxon>
        <taxon>Mycobacteriaceae</taxon>
        <taxon>Mycobacteroides</taxon>
        <taxon>Mycobacteroides abscessus</taxon>
    </lineage>
</organism>
<proteinExistence type="predicted"/>
<gene>
    <name evidence="1" type="ORF">L829_1971</name>
</gene>
<evidence type="ECO:0000313" key="2">
    <source>
        <dbReference type="Proteomes" id="UP000019854"/>
    </source>
</evidence>
<name>A0A829PMT4_9MYCO</name>
<sequence>MPPAAAQGLTPAAAAALSPASVPATSNVPGVSQIPGAEGVTQTVDLWATNLPKLLPAGVQQTLIPPALVNGIPAAAAAPAAGLPAAAAATPGAGLVPSAPMFAALP</sequence>
<dbReference type="EMBL" id="JAOX01000001">
    <property type="protein sequence ID" value="ETZ88412.1"/>
    <property type="molecule type" value="Genomic_DNA"/>
</dbReference>
<reference evidence="1 2" key="1">
    <citation type="submission" date="2014-01" db="EMBL/GenBank/DDBJ databases">
        <authorList>
            <person name="Zelazny A."/>
            <person name="Olivier K."/>
            <person name="Sampaio E.P."/>
            <person name="Holland S.M."/>
            <person name="Tallon L.J."/>
            <person name="Sadzewicz L.K."/>
            <person name="Sengamalay N."/>
            <person name="Fraser C.M."/>
            <person name="Hine E."/>
            <person name="Shefchek K.A."/>
            <person name="Das S.P."/>
            <person name="Shallom S.J."/>
            <person name="Agrawal S."/>
            <person name="Tettelin H."/>
        </authorList>
    </citation>
    <scope>NUCLEOTIDE SEQUENCE [LARGE SCALE GENOMIC DNA]</scope>
    <source>
        <strain evidence="1 2">MAB_030201_1075</strain>
    </source>
</reference>
<accession>A0A829PMT4</accession>